<dbReference type="PANTHER" id="PTHR11915">
    <property type="entry name" value="SPECTRIN/FILAMIN RELATED CYTOSKELETAL PROTEIN"/>
    <property type="match status" value="1"/>
</dbReference>
<feature type="compositionally biased region" description="Low complexity" evidence="9">
    <location>
        <begin position="2308"/>
        <end position="2320"/>
    </location>
</feature>
<dbReference type="Gene3D" id="2.30.29.30">
    <property type="entry name" value="Pleckstrin-homology domain (PH domain)/Phosphotyrosine-binding domain (PTB)"/>
    <property type="match status" value="1"/>
</dbReference>
<evidence type="ECO:0000256" key="6">
    <source>
        <dbReference type="ARBA" id="ARBA00023203"/>
    </source>
</evidence>
<feature type="compositionally biased region" description="Low complexity" evidence="9">
    <location>
        <begin position="2470"/>
        <end position="2484"/>
    </location>
</feature>
<dbReference type="InterPro" id="IPR002017">
    <property type="entry name" value="Spectrin_repeat"/>
</dbReference>
<dbReference type="GO" id="GO:0005737">
    <property type="term" value="C:cytoplasm"/>
    <property type="evidence" value="ECO:0007669"/>
    <property type="project" value="UniProtKB-ARBA"/>
</dbReference>
<dbReference type="PRINTS" id="PR00683">
    <property type="entry name" value="SPECTRINPH"/>
</dbReference>
<evidence type="ECO:0000256" key="8">
    <source>
        <dbReference type="SAM" id="Coils"/>
    </source>
</evidence>
<keyword evidence="12" id="KW-1185">Reference proteome</keyword>
<feature type="compositionally biased region" description="Basic residues" evidence="9">
    <location>
        <begin position="2155"/>
        <end position="2176"/>
    </location>
</feature>
<feature type="compositionally biased region" description="Low complexity" evidence="9">
    <location>
        <begin position="2582"/>
        <end position="2594"/>
    </location>
</feature>
<dbReference type="OrthoDB" id="9942256at2759"/>
<dbReference type="GO" id="GO:0003779">
    <property type="term" value="F:actin binding"/>
    <property type="evidence" value="ECO:0007669"/>
    <property type="project" value="UniProtKB-KW"/>
</dbReference>
<reference evidence="11 12" key="1">
    <citation type="submission" date="2013-11" db="EMBL/GenBank/DDBJ databases">
        <title>Genome sequencing of Stegodyphus mimosarum.</title>
        <authorList>
            <person name="Bechsgaard J."/>
        </authorList>
    </citation>
    <scope>NUCLEOTIDE SEQUENCE [LARGE SCALE GENOMIC DNA]</scope>
</reference>
<feature type="coiled-coil region" evidence="8">
    <location>
        <begin position="1350"/>
        <end position="1377"/>
    </location>
</feature>
<dbReference type="GO" id="GO:0051693">
    <property type="term" value="P:actin filament capping"/>
    <property type="evidence" value="ECO:0007669"/>
    <property type="project" value="UniProtKB-KW"/>
</dbReference>
<dbReference type="GO" id="GO:0005543">
    <property type="term" value="F:phospholipid binding"/>
    <property type="evidence" value="ECO:0007669"/>
    <property type="project" value="InterPro"/>
</dbReference>
<keyword evidence="7" id="KW-0206">Cytoskeleton</keyword>
<keyword evidence="6" id="KW-0009">Actin-binding</keyword>
<evidence type="ECO:0000256" key="3">
    <source>
        <dbReference type="ARBA" id="ARBA00022467"/>
    </source>
</evidence>
<keyword evidence="3" id="KW-0117">Actin capping</keyword>
<feature type="coiled-coil region" evidence="8">
    <location>
        <begin position="1555"/>
        <end position="1624"/>
    </location>
</feature>
<evidence type="ECO:0000313" key="11">
    <source>
        <dbReference type="EMBL" id="KFM75959.1"/>
    </source>
</evidence>
<dbReference type="InterPro" id="IPR001605">
    <property type="entry name" value="PH_dom-spectrin-type"/>
</dbReference>
<dbReference type="FunFam" id="1.20.58.60:FF:000011">
    <property type="entry name" value="Spectrin beta chain"/>
    <property type="match status" value="1"/>
</dbReference>
<dbReference type="Pfam" id="PF15410">
    <property type="entry name" value="PH_9"/>
    <property type="match status" value="1"/>
</dbReference>
<feature type="domain" description="PH" evidence="10">
    <location>
        <begin position="2183"/>
        <end position="2291"/>
    </location>
</feature>
<dbReference type="Gene3D" id="1.20.58.60">
    <property type="match status" value="17"/>
</dbReference>
<dbReference type="SMART" id="SM00150">
    <property type="entry name" value="SPEC"/>
    <property type="match status" value="19"/>
</dbReference>
<keyword evidence="5" id="KW-0677">Repeat</keyword>
<feature type="coiled-coil region" evidence="8">
    <location>
        <begin position="393"/>
        <end position="420"/>
    </location>
</feature>
<keyword evidence="8" id="KW-0175">Coiled coil</keyword>
<feature type="region of interest" description="Disordered" evidence="9">
    <location>
        <begin position="2381"/>
        <end position="2414"/>
    </location>
</feature>
<comment type="subcellular location">
    <subcellularLocation>
        <location evidence="1">Cytoplasm</location>
        <location evidence="1">Cytoskeleton</location>
    </subcellularLocation>
</comment>
<feature type="coiled-coil region" evidence="8">
    <location>
        <begin position="1774"/>
        <end position="1844"/>
    </location>
</feature>
<dbReference type="OMA" id="WANEMHA"/>
<evidence type="ECO:0000256" key="2">
    <source>
        <dbReference type="ARBA" id="ARBA00006826"/>
    </source>
</evidence>
<sequence>MASQGHFDAQNILKGTKSVTERFAKMKAPAAERRHILQESLKLHEFNFEVDTEIQWIKEHLPAASSQVLGQNLIDAQNIYKKHLKLEREINGHQPMIEKTLATGQQLIEQKHYASSSIEFKCQELKDSWKELLDCASERKKKLELSLKAQAFFSEANEVEAWMNEKTDILESTDYGKDEDAAVKLLTKHKALELEIDTYCSLITEMGHQAQIMIDSNHPDSKVISNRLQVVNQQMKNIQKLANIRRQKLMESKHLHEYYRESDELENWVNEQMLMANSEDYGQDYEHLLLLQSKFDDFKLRVESGSERFNQCEELAKKLIASDSSYSGKIEQRQQHLRKAWSILLDSIEARDQKLHAAGEIHRFNRDVADALSRIQEKYASIPDDLGRDLNSVQNLIRKHEGFENDLVALEAQLQILVDDSARLQGTYPGGNADHILEQQNIVIENWNTLQERAAQRKIELQASYQLQRFLSSVRDVENWALGLCSSLKTEEKVRDVASAQMLKAEHEQLKAEIEARESTFGTIVNVGEEMIEGGHYAQDEIRERLDQLLAVRGELHTAWHKKKIYLDQLCDLQCFLRDAKQLDTLSSQQEVYLSGSDMGNTVEEVDALVKKHEAFEKLLITQNEKLTALQEHGTKLLEQNHFDSDTIRTRMVEVTNRRTKVRDLSNVRRQKLADSFLHAQFKRDATEAEAWIEDKKKYLDAEQDMSQIASLEDKMRKLQKHQAFQAELSAHESNIQNIKQKGELLLSKNHENSTKIRQQLERLLKQWNELLSSSTNLGRGLEEAQDILEFNNQAEKIEAWIRDKEMMVQAGDTGKDFEHCQALQRKLDDVDSDMRVDELRMKNINSLANKLIRQGRSDTQSVQHRQEELNKKWKALQGALELYREKLANASDVHAFNRDVDDTNDRINEKSLALHVEEETKDLQTVEACQRKLEATERDMTAIEAKLKEHEVDARRLIQKNPEAAPQMRQKISEVQENWRKLTNLCLSRKQSLSSAYTLHKFLSDFAELESWVSDISNRMTSGELATNNSEAQSMLQLHQERKAEINGRQEAFKGLKDFGHRLLQQNHSAKDLIESKLQRLEELRRNLTQVWEERRHMLTQCRDLQIFKEQIEAAESWLSAKEAFLNNEDLGDSMSSVEALVKKHDNFEKTMIAQSNKIDELESFATELIAAKHYDSTAIQSKCQDVCNRRDKLKETALIRRKKLQESKELQKFLRNIYEVVGWINEKIQVASDESYRDPTNLLSKIQKQAAFEAELAANKARVDAVMAEGEKLIGSGHFASYEIQNLLQELEMHWRQLLDQTALKNKRLQDAYQALQFNRMLDDLDTWMDEIEIQLQSEDHGKDLTAVQNLLKKHQHLETDINNHAENIEQVKDLNTSFQNSNHFLKEEIEEKAIAVVNRYQSLHDPVQIRRENLEDSLLLHQFNRDVEDEISWISEKEPLAASTDLGNNLVTVQNLQKKHQALEAEIHAHEPLIASVVSKGKQMIRIGHFAAADVESKLNQLQSSLQQLKDLSSIRKLRLLDAVESQTFYSEAAEAESWIQERKPPLISPDLGKDEDSVQSLMKKLDGLERDIHNFNNNIIKLAKLSQGLIERGHFDSENIQKKQKEVESSYLELKNLAEERGYRLQESKRFFNFMRDADEVAAWIQDQMIIASSEDYGKDVEHVEILIQKFEGFLSTLHSNEDRVANLENSATTLLKENHPESQKIMARNAEIAHMWEELKECAQSRQEALAGAKQVHTFDRSADETISWIHEKDTVLSSEDFGHDLETIQALVRRHEGFERDLAAVKEQVVALVEEARRLASQFPDAKDHIDAKHEDVAEAWNQLLEKSAERKDKLQQAEKLQAYFDDYRELMAWLSEMMALITSHELARDVSGAEALLARHKEYKSEVDTRLENFNKFYETGETIIASGHFMAEEIKDRIHRLKAAFAQLQTTWEKRQIIYEQNLDAQIFKRDAETLEAWLQSREPILFDKQYGDSISAVEELIRKHEDFEKTIEAQEEKFLALKRITKLEEAFARQKEEEERNRKAEVQRKEQERLDAIKRKEQKRILEERRREDERRRTQEIVLKKPGEEYEIDGNEISPLSSPKNIPEIRHPPGLFRASSQKSLDGDKLSVKRGESMRVEGLSPWKPESPAHMKRSESMRLDERQKKPKRTPSFTTRRRTQSFRRQRTPADLPPVEIEGFLDRKQELQSGGKRATIRSWKTYYTVVCGQLLCFFKDKEAFVDNNAAAPPVSLLQAKCSKAADYTKKKHVFRLQLVDGAEFLFMAHNEKIMYDWMNKIAFHAALPPSMQLMRYETRKSNSSDSVNSSQKASVVSEDSTAGVHVNDNHETTSATSSQGSTPELRRAIMSHTANQVVTDRSSLSRSHPPPYEEALLREKQKPPIPPRNLPSRPLSDPPSRLNSQESSVSVKSRIELFQSQQHAVPPAIAPRSSFPGVHHHNGTAISTNRNSIHTTREFRHSIEENSSSYSDNDHSSLSVNSAPPPLPQKPPPAALRSHNVPDSDDDWHPMSDGEMDKHAVYRRQELKGQNSDFTQYRQTYETTETSHARHMSLPHKVQPIPGTQVRPFSTLEVRSRTTSSEGSSEGEVVPTDRKIKEKKKGGMFGFLKKK</sequence>
<evidence type="ECO:0000256" key="4">
    <source>
        <dbReference type="ARBA" id="ARBA00022490"/>
    </source>
</evidence>
<dbReference type="FunFam" id="1.20.58.60:FF:000019">
    <property type="entry name" value="Spectrin beta chain"/>
    <property type="match status" value="2"/>
</dbReference>
<dbReference type="Pfam" id="PF00435">
    <property type="entry name" value="Spectrin"/>
    <property type="match status" value="19"/>
</dbReference>
<feature type="compositionally biased region" description="Polar residues" evidence="9">
    <location>
        <begin position="2337"/>
        <end position="2347"/>
    </location>
</feature>
<evidence type="ECO:0000259" key="10">
    <source>
        <dbReference type="PROSITE" id="PS50003"/>
    </source>
</evidence>
<dbReference type="FunFam" id="1.20.58.60:FF:000191">
    <property type="entry name" value="Spectrin, beta, non-erythrocytic 5"/>
    <property type="match status" value="1"/>
</dbReference>
<dbReference type="Proteomes" id="UP000054359">
    <property type="component" value="Unassembled WGS sequence"/>
</dbReference>
<evidence type="ECO:0000256" key="9">
    <source>
        <dbReference type="SAM" id="MobiDB-lite"/>
    </source>
</evidence>
<dbReference type="InterPro" id="IPR041681">
    <property type="entry name" value="PH_9"/>
</dbReference>
<dbReference type="InterPro" id="IPR018159">
    <property type="entry name" value="Spectrin/alpha-actinin"/>
</dbReference>
<evidence type="ECO:0000256" key="7">
    <source>
        <dbReference type="ARBA" id="ARBA00023212"/>
    </source>
</evidence>
<feature type="coiled-coil region" evidence="8">
    <location>
        <begin position="1986"/>
        <end position="2066"/>
    </location>
</feature>
<dbReference type="STRING" id="407821.A0A087UF20"/>
<feature type="compositionally biased region" description="Low complexity" evidence="9">
    <location>
        <begin position="2395"/>
        <end position="2407"/>
    </location>
</feature>
<evidence type="ECO:0000313" key="12">
    <source>
        <dbReference type="Proteomes" id="UP000054359"/>
    </source>
</evidence>
<dbReference type="SUPFAM" id="SSF50729">
    <property type="entry name" value="PH domain-like"/>
    <property type="match status" value="1"/>
</dbReference>
<organism evidence="11 12">
    <name type="scientific">Stegodyphus mimosarum</name>
    <name type="common">African social velvet spider</name>
    <dbReference type="NCBI Taxonomy" id="407821"/>
    <lineage>
        <taxon>Eukaryota</taxon>
        <taxon>Metazoa</taxon>
        <taxon>Ecdysozoa</taxon>
        <taxon>Arthropoda</taxon>
        <taxon>Chelicerata</taxon>
        <taxon>Arachnida</taxon>
        <taxon>Araneae</taxon>
        <taxon>Araneomorphae</taxon>
        <taxon>Entelegynae</taxon>
        <taxon>Eresoidea</taxon>
        <taxon>Eresidae</taxon>
        <taxon>Stegodyphus</taxon>
    </lineage>
</organism>
<dbReference type="GO" id="GO:0016020">
    <property type="term" value="C:membrane"/>
    <property type="evidence" value="ECO:0007669"/>
    <property type="project" value="UniProtKB-ARBA"/>
</dbReference>
<gene>
    <name evidence="11" type="ORF">X975_21267</name>
</gene>
<feature type="coiled-coil region" evidence="8">
    <location>
        <begin position="702"/>
        <end position="778"/>
    </location>
</feature>
<feature type="region of interest" description="Disordered" evidence="9">
    <location>
        <begin position="2075"/>
        <end position="2178"/>
    </location>
</feature>
<dbReference type="FunFam" id="1.20.58.60:FF:000013">
    <property type="entry name" value="Spectrin alpha chain, non-erythrocytic 1"/>
    <property type="match status" value="1"/>
</dbReference>
<dbReference type="CDD" id="cd00176">
    <property type="entry name" value="SPEC"/>
    <property type="match status" value="12"/>
</dbReference>
<feature type="region of interest" description="Disordered" evidence="9">
    <location>
        <begin position="2563"/>
        <end position="2598"/>
    </location>
</feature>
<dbReference type="SMART" id="SM00233">
    <property type="entry name" value="PH"/>
    <property type="match status" value="1"/>
</dbReference>
<dbReference type="InterPro" id="IPR011993">
    <property type="entry name" value="PH-like_dom_sf"/>
</dbReference>
<feature type="compositionally biased region" description="Basic and acidic residues" evidence="9">
    <location>
        <begin position="2113"/>
        <end position="2127"/>
    </location>
</feature>
<dbReference type="EMBL" id="KK119533">
    <property type="protein sequence ID" value="KFM75959.1"/>
    <property type="molecule type" value="Genomic_DNA"/>
</dbReference>
<feature type="coiled-coil region" evidence="8">
    <location>
        <begin position="927"/>
        <end position="961"/>
    </location>
</feature>
<proteinExistence type="inferred from homology"/>
<comment type="similarity">
    <text evidence="2">Belongs to the spectrin family.</text>
</comment>
<dbReference type="FunFam" id="1.20.58.60:FF:000007">
    <property type="entry name" value="Spectrin alpha chain non-erythrocytic 1"/>
    <property type="match status" value="2"/>
</dbReference>
<evidence type="ECO:0000256" key="5">
    <source>
        <dbReference type="ARBA" id="ARBA00022737"/>
    </source>
</evidence>
<feature type="compositionally biased region" description="Pro residues" evidence="9">
    <location>
        <begin position="2488"/>
        <end position="2499"/>
    </location>
</feature>
<dbReference type="SUPFAM" id="SSF46966">
    <property type="entry name" value="Spectrin repeat"/>
    <property type="match status" value="14"/>
</dbReference>
<feature type="region of interest" description="Disordered" evidence="9">
    <location>
        <begin position="2469"/>
        <end position="2519"/>
    </location>
</feature>
<feature type="region of interest" description="Disordered" evidence="9">
    <location>
        <begin position="2303"/>
        <end position="2348"/>
    </location>
</feature>
<dbReference type="InterPro" id="IPR001849">
    <property type="entry name" value="PH_domain"/>
</dbReference>
<dbReference type="PROSITE" id="PS50003">
    <property type="entry name" value="PH_DOMAIN"/>
    <property type="match status" value="1"/>
</dbReference>
<keyword evidence="4" id="KW-0963">Cytoplasm</keyword>
<dbReference type="GO" id="GO:0005856">
    <property type="term" value="C:cytoskeleton"/>
    <property type="evidence" value="ECO:0007669"/>
    <property type="project" value="UniProtKB-SubCell"/>
</dbReference>
<dbReference type="FunFam" id="1.20.58.60:FF:000017">
    <property type="entry name" value="Spectrin alpha chain, non-erythrocytic 1"/>
    <property type="match status" value="1"/>
</dbReference>
<name>A0A087UF20_STEMI</name>
<feature type="non-terminal residue" evidence="11">
    <location>
        <position position="2616"/>
    </location>
</feature>
<evidence type="ECO:0000256" key="1">
    <source>
        <dbReference type="ARBA" id="ARBA00004245"/>
    </source>
</evidence>
<dbReference type="CDD" id="cd10571">
    <property type="entry name" value="PH_beta_spectrin"/>
    <property type="match status" value="1"/>
</dbReference>
<dbReference type="FunFam" id="2.30.29.30:FF:000024">
    <property type="entry name" value="Spectrin beta chain"/>
    <property type="match status" value="1"/>
</dbReference>
<protein>
    <submittedName>
        <fullName evidence="11">Spectrin beta chain, brain 4</fullName>
    </submittedName>
</protein>
<accession>A0A087UF20</accession>
<dbReference type="FunFam" id="1.20.58.60:FF:000135">
    <property type="entry name" value="Spectrin beta chain, non-erythrocytic"/>
    <property type="match status" value="1"/>
</dbReference>
<feature type="compositionally biased region" description="Basic and acidic residues" evidence="9">
    <location>
        <begin position="2138"/>
        <end position="2154"/>
    </location>
</feature>